<evidence type="ECO:0000259" key="6">
    <source>
        <dbReference type="PROSITE" id="PS50928"/>
    </source>
</evidence>
<evidence type="ECO:0000256" key="2">
    <source>
        <dbReference type="ARBA" id="ARBA00022692"/>
    </source>
</evidence>
<dbReference type="CDD" id="cd06261">
    <property type="entry name" value="TM_PBP2"/>
    <property type="match status" value="1"/>
</dbReference>
<dbReference type="Pfam" id="PF00528">
    <property type="entry name" value="BPD_transp_1"/>
    <property type="match status" value="1"/>
</dbReference>
<evidence type="ECO:0000313" key="7">
    <source>
        <dbReference type="EMBL" id="MBF8436272.1"/>
    </source>
</evidence>
<dbReference type="EMBL" id="JADPIE010000002">
    <property type="protein sequence ID" value="MBF8436272.1"/>
    <property type="molecule type" value="Genomic_DNA"/>
</dbReference>
<feature type="transmembrane region" description="Helical" evidence="5">
    <location>
        <begin position="65"/>
        <end position="85"/>
    </location>
</feature>
<feature type="transmembrane region" description="Helical" evidence="5">
    <location>
        <begin position="105"/>
        <end position="126"/>
    </location>
</feature>
<comment type="subcellular location">
    <subcellularLocation>
        <location evidence="5">Cell membrane</location>
        <topology evidence="5">Multi-pass membrane protein</topology>
    </subcellularLocation>
    <subcellularLocation>
        <location evidence="1">Membrane</location>
        <topology evidence="1">Multi-pass membrane protein</topology>
    </subcellularLocation>
</comment>
<keyword evidence="4 5" id="KW-0472">Membrane</keyword>
<protein>
    <submittedName>
        <fullName evidence="7">ABC transporter permease</fullName>
    </submittedName>
</protein>
<dbReference type="RefSeq" id="WP_270453078.1">
    <property type="nucleotide sequence ID" value="NZ_JADPIE010000002.1"/>
</dbReference>
<dbReference type="InterPro" id="IPR035906">
    <property type="entry name" value="MetI-like_sf"/>
</dbReference>
<organism evidence="7 8">
    <name type="scientific">Halonatronomonas betaini</name>
    <dbReference type="NCBI Taxonomy" id="2778430"/>
    <lineage>
        <taxon>Bacteria</taxon>
        <taxon>Bacillati</taxon>
        <taxon>Bacillota</taxon>
        <taxon>Clostridia</taxon>
        <taxon>Halanaerobiales</taxon>
        <taxon>Halarsenatibacteraceae</taxon>
        <taxon>Halonatronomonas</taxon>
    </lineage>
</organism>
<accession>A0A931F9U7</accession>
<dbReference type="Proteomes" id="UP000621436">
    <property type="component" value="Unassembled WGS sequence"/>
</dbReference>
<evidence type="ECO:0000256" key="5">
    <source>
        <dbReference type="RuleBase" id="RU363032"/>
    </source>
</evidence>
<feature type="transmembrane region" description="Helical" evidence="5">
    <location>
        <begin position="22"/>
        <end position="53"/>
    </location>
</feature>
<dbReference type="InterPro" id="IPR000515">
    <property type="entry name" value="MetI-like"/>
</dbReference>
<dbReference type="Gene3D" id="1.10.3720.10">
    <property type="entry name" value="MetI-like"/>
    <property type="match status" value="1"/>
</dbReference>
<dbReference type="PROSITE" id="PS50928">
    <property type="entry name" value="ABC_TM1"/>
    <property type="match status" value="1"/>
</dbReference>
<comment type="similarity">
    <text evidence="5">Belongs to the binding-protein-dependent transport system permease family.</text>
</comment>
<feature type="transmembrane region" description="Helical" evidence="5">
    <location>
        <begin position="201"/>
        <end position="225"/>
    </location>
</feature>
<feature type="domain" description="ABC transmembrane type-1" evidence="6">
    <location>
        <begin position="26"/>
        <end position="222"/>
    </location>
</feature>
<keyword evidence="8" id="KW-1185">Reference proteome</keyword>
<evidence type="ECO:0000256" key="4">
    <source>
        <dbReference type="ARBA" id="ARBA00023136"/>
    </source>
</evidence>
<proteinExistence type="inferred from homology"/>
<evidence type="ECO:0000256" key="1">
    <source>
        <dbReference type="ARBA" id="ARBA00004141"/>
    </source>
</evidence>
<gene>
    <name evidence="7" type="ORF">I0Q91_04205</name>
</gene>
<name>A0A931F9U7_9FIRM</name>
<dbReference type="SUPFAM" id="SSF161098">
    <property type="entry name" value="MetI-like"/>
    <property type="match status" value="1"/>
</dbReference>
<dbReference type="PANTHER" id="PTHR43632:SF1">
    <property type="entry name" value="PERMEASE COMPONENT OF TUNGSTATE ABC TRANSPORTER"/>
    <property type="match status" value="1"/>
</dbReference>
<dbReference type="InterPro" id="IPR049783">
    <property type="entry name" value="ABC_perm_TupB-like"/>
</dbReference>
<reference evidence="7" key="1">
    <citation type="submission" date="2020-11" db="EMBL/GenBank/DDBJ databases">
        <title>Halonatronomonas betainensis gen. nov., sp. nov. a novel haloalkaliphilic representative of the family Halanaerobiacae capable of betaine degradation.</title>
        <authorList>
            <person name="Boltyanskaya Y."/>
            <person name="Kevbrin V."/>
            <person name="Detkova E."/>
            <person name="Grouzdev D.S."/>
            <person name="Koziaeva V."/>
            <person name="Zhilina T."/>
        </authorList>
    </citation>
    <scope>NUCLEOTIDE SEQUENCE</scope>
    <source>
        <strain evidence="7">Z-7014</strain>
    </source>
</reference>
<dbReference type="GO" id="GO:0055085">
    <property type="term" value="P:transmembrane transport"/>
    <property type="evidence" value="ECO:0007669"/>
    <property type="project" value="InterPro"/>
</dbReference>
<comment type="caution">
    <text evidence="7">The sequence shown here is derived from an EMBL/GenBank/DDBJ whole genome shotgun (WGS) entry which is preliminary data.</text>
</comment>
<dbReference type="GO" id="GO:0005886">
    <property type="term" value="C:plasma membrane"/>
    <property type="evidence" value="ECO:0007669"/>
    <property type="project" value="UniProtKB-SubCell"/>
</dbReference>
<dbReference type="NCBIfam" id="NF038017">
    <property type="entry name" value="ABC_perm1"/>
    <property type="match status" value="1"/>
</dbReference>
<dbReference type="PANTHER" id="PTHR43632">
    <property type="entry name" value="PERMEASE COMPONENT OF TUNGSTATE ABC TRANSPORTER"/>
    <property type="match status" value="1"/>
</dbReference>
<keyword evidence="5" id="KW-0813">Transport</keyword>
<keyword evidence="3 5" id="KW-1133">Transmembrane helix</keyword>
<keyword evidence="2 5" id="KW-0812">Transmembrane</keyword>
<dbReference type="AlphaFoldDB" id="A0A931F9U7"/>
<sequence>MDTLIEGFQEAFRLLISLDREVLQIIAVSLRVSGTALVFSVLIGLPLGTFLGLASFPGKKIITAFLYTGMGFPPVVVGLFVFIIFSNAGPLGDLNWLFTTRAIVVAQTVIALPLVAGFIMTAVMGVDKNLLLQLRTLGVTRFQMIWTIIKEARLGALIAIIAGFGAVISEVGAVMLVGGNIRGKTRVLTTAIMLETRQGRFGLAIALGIILLTITFIINIFMLNLQEKERN</sequence>
<evidence type="ECO:0000313" key="8">
    <source>
        <dbReference type="Proteomes" id="UP000621436"/>
    </source>
</evidence>
<feature type="transmembrane region" description="Helical" evidence="5">
    <location>
        <begin position="154"/>
        <end position="181"/>
    </location>
</feature>
<evidence type="ECO:0000256" key="3">
    <source>
        <dbReference type="ARBA" id="ARBA00022989"/>
    </source>
</evidence>